<dbReference type="OrthoDB" id="419598at2759"/>
<evidence type="ECO:0000313" key="6">
    <source>
        <dbReference type="Proteomes" id="UP000077266"/>
    </source>
</evidence>
<keyword evidence="2" id="KW-0521">NADP</keyword>
<proteinExistence type="inferred from homology"/>
<dbReference type="SUPFAM" id="SSF51735">
    <property type="entry name" value="NAD(P)-binding Rossmann-fold domains"/>
    <property type="match status" value="1"/>
</dbReference>
<dbReference type="EMBL" id="KV425939">
    <property type="protein sequence ID" value="KZV96720.1"/>
    <property type="molecule type" value="Genomic_DNA"/>
</dbReference>
<organism evidence="5 6">
    <name type="scientific">Exidia glandulosa HHB12029</name>
    <dbReference type="NCBI Taxonomy" id="1314781"/>
    <lineage>
        <taxon>Eukaryota</taxon>
        <taxon>Fungi</taxon>
        <taxon>Dikarya</taxon>
        <taxon>Basidiomycota</taxon>
        <taxon>Agaricomycotina</taxon>
        <taxon>Agaricomycetes</taxon>
        <taxon>Auriculariales</taxon>
        <taxon>Exidiaceae</taxon>
        <taxon>Exidia</taxon>
    </lineage>
</organism>
<sequence length="282" mass="30126">MSTNAKKVVVVFGATGAQGGSVAKYLLEDGTFGVRGVTRNADSPSAQGTSFPRAEVVVGDLNKPETLAACLAGAYGVFGVTDFWALVQTTGGDMAKTQALEVAQGKALVDAAKAAGVKHFVCAFYPEHPTVYSLAALVDDYLKSSNIPRTSLYTSGYMENLVNLISGRQMCTVQSDGSLVVDLKMPAGCAIPLYSVDQTGGWAIEALKNPDKWIGKDMHMIGEHVALEKVAEVFTKLSGRKTVVKTVTLEEFAETGKSDNPFVKEAFLNLKYVRSFHETRAV</sequence>
<dbReference type="PANTHER" id="PTHR42748:SF30">
    <property type="entry name" value="NMRA-LIKE DOMAIN-CONTAINING PROTEIN"/>
    <property type="match status" value="1"/>
</dbReference>
<dbReference type="GO" id="GO:0016491">
    <property type="term" value="F:oxidoreductase activity"/>
    <property type="evidence" value="ECO:0007669"/>
    <property type="project" value="UniProtKB-KW"/>
</dbReference>
<comment type="similarity">
    <text evidence="1">Belongs to the NmrA-type oxidoreductase family.</text>
</comment>
<feature type="domain" description="NmrA-like" evidence="4">
    <location>
        <begin position="6"/>
        <end position="253"/>
    </location>
</feature>
<keyword evidence="3" id="KW-0560">Oxidoreductase</keyword>
<evidence type="ECO:0000259" key="4">
    <source>
        <dbReference type="Pfam" id="PF05368"/>
    </source>
</evidence>
<dbReference type="InterPro" id="IPR008030">
    <property type="entry name" value="NmrA-like"/>
</dbReference>
<keyword evidence="6" id="KW-1185">Reference proteome</keyword>
<protein>
    <submittedName>
        <fullName evidence="5">NAD(P)-binding protein</fullName>
    </submittedName>
</protein>
<evidence type="ECO:0000256" key="3">
    <source>
        <dbReference type="ARBA" id="ARBA00023002"/>
    </source>
</evidence>
<evidence type="ECO:0000313" key="5">
    <source>
        <dbReference type="EMBL" id="KZV96720.1"/>
    </source>
</evidence>
<dbReference type="Gene3D" id="3.90.25.10">
    <property type="entry name" value="UDP-galactose 4-epimerase, domain 1"/>
    <property type="match status" value="1"/>
</dbReference>
<dbReference type="Pfam" id="PF05368">
    <property type="entry name" value="NmrA"/>
    <property type="match status" value="1"/>
</dbReference>
<accession>A0A165KR08</accession>
<name>A0A165KR08_EXIGL</name>
<dbReference type="Proteomes" id="UP000077266">
    <property type="component" value="Unassembled WGS sequence"/>
</dbReference>
<dbReference type="Gene3D" id="3.40.50.720">
    <property type="entry name" value="NAD(P)-binding Rossmann-like Domain"/>
    <property type="match status" value="1"/>
</dbReference>
<dbReference type="PANTHER" id="PTHR42748">
    <property type="entry name" value="NITROGEN METABOLITE REPRESSION PROTEIN NMRA FAMILY MEMBER"/>
    <property type="match status" value="1"/>
</dbReference>
<dbReference type="CDD" id="cd05251">
    <property type="entry name" value="NmrA_like_SDR_a"/>
    <property type="match status" value="1"/>
</dbReference>
<evidence type="ECO:0000256" key="2">
    <source>
        <dbReference type="ARBA" id="ARBA00022857"/>
    </source>
</evidence>
<reference evidence="5 6" key="1">
    <citation type="journal article" date="2016" name="Mol. Biol. Evol.">
        <title>Comparative Genomics of Early-Diverging Mushroom-Forming Fungi Provides Insights into the Origins of Lignocellulose Decay Capabilities.</title>
        <authorList>
            <person name="Nagy L.G."/>
            <person name="Riley R."/>
            <person name="Tritt A."/>
            <person name="Adam C."/>
            <person name="Daum C."/>
            <person name="Floudas D."/>
            <person name="Sun H."/>
            <person name="Yadav J.S."/>
            <person name="Pangilinan J."/>
            <person name="Larsson K.H."/>
            <person name="Matsuura K."/>
            <person name="Barry K."/>
            <person name="Labutti K."/>
            <person name="Kuo R."/>
            <person name="Ohm R.A."/>
            <person name="Bhattacharya S.S."/>
            <person name="Shirouzu T."/>
            <person name="Yoshinaga Y."/>
            <person name="Martin F.M."/>
            <person name="Grigoriev I.V."/>
            <person name="Hibbett D.S."/>
        </authorList>
    </citation>
    <scope>NUCLEOTIDE SEQUENCE [LARGE SCALE GENOMIC DNA]</scope>
    <source>
        <strain evidence="5 6">HHB12029</strain>
    </source>
</reference>
<dbReference type="InterPro" id="IPR051164">
    <property type="entry name" value="NmrA-like_oxidored"/>
</dbReference>
<dbReference type="AlphaFoldDB" id="A0A165KR08"/>
<dbReference type="GO" id="GO:0005634">
    <property type="term" value="C:nucleus"/>
    <property type="evidence" value="ECO:0007669"/>
    <property type="project" value="TreeGrafter"/>
</dbReference>
<evidence type="ECO:0000256" key="1">
    <source>
        <dbReference type="ARBA" id="ARBA00006328"/>
    </source>
</evidence>
<dbReference type="InParanoid" id="A0A165KR08"/>
<dbReference type="InterPro" id="IPR036291">
    <property type="entry name" value="NAD(P)-bd_dom_sf"/>
</dbReference>
<dbReference type="STRING" id="1314781.A0A165KR08"/>
<gene>
    <name evidence="5" type="ORF">EXIGLDRAFT_608868</name>
</gene>